<feature type="domain" description="Reverse transcriptase" evidence="18">
    <location>
        <begin position="346"/>
        <end position="530"/>
    </location>
</feature>
<evidence type="ECO:0000256" key="6">
    <source>
        <dbReference type="ARBA" id="ARBA00022722"/>
    </source>
</evidence>
<feature type="compositionally biased region" description="Basic and acidic residues" evidence="16">
    <location>
        <begin position="1333"/>
        <end position="1347"/>
    </location>
</feature>
<evidence type="ECO:0000256" key="3">
    <source>
        <dbReference type="ARBA" id="ARBA00018735"/>
    </source>
</evidence>
<dbReference type="InterPro" id="IPR018061">
    <property type="entry name" value="Retropepsins"/>
</dbReference>
<keyword evidence="4" id="KW-0808">Transferase</keyword>
<dbReference type="InterPro" id="IPR001995">
    <property type="entry name" value="Peptidase_A2_cat"/>
</dbReference>
<dbReference type="InterPro" id="IPR041577">
    <property type="entry name" value="RT_RNaseH_2"/>
</dbReference>
<dbReference type="Pfam" id="PF00075">
    <property type="entry name" value="RNase_H"/>
    <property type="match status" value="1"/>
</dbReference>
<dbReference type="InterPro" id="IPR012337">
    <property type="entry name" value="RNaseH-like_sf"/>
</dbReference>
<dbReference type="GO" id="GO:0006310">
    <property type="term" value="P:DNA recombination"/>
    <property type="evidence" value="ECO:0007669"/>
    <property type="project" value="UniProtKB-KW"/>
</dbReference>
<dbReference type="Gene3D" id="2.40.70.10">
    <property type="entry name" value="Acid Proteases"/>
    <property type="match status" value="1"/>
</dbReference>
<dbReference type="EMBL" id="HADY01022298">
    <property type="protein sequence ID" value="SBP60783.1"/>
    <property type="molecule type" value="Transcribed_RNA"/>
</dbReference>
<keyword evidence="6" id="KW-0540">Nuclease</keyword>
<evidence type="ECO:0000256" key="14">
    <source>
        <dbReference type="ARBA" id="ARBA00023268"/>
    </source>
</evidence>
<keyword evidence="14" id="KW-0511">Multifunctional enzyme</keyword>
<dbReference type="SUPFAM" id="SSF50630">
    <property type="entry name" value="Acid proteases"/>
    <property type="match status" value="1"/>
</dbReference>
<keyword evidence="9" id="KW-0460">Magnesium</keyword>
<feature type="domain" description="Integrase catalytic" evidence="20">
    <location>
        <begin position="1056"/>
        <end position="1214"/>
    </location>
</feature>
<dbReference type="PROSITE" id="PS50175">
    <property type="entry name" value="ASP_PROT_RETROV"/>
    <property type="match status" value="1"/>
</dbReference>
<dbReference type="GO" id="GO:0004190">
    <property type="term" value="F:aspartic-type endopeptidase activity"/>
    <property type="evidence" value="ECO:0007669"/>
    <property type="project" value="InterPro"/>
</dbReference>
<dbReference type="Gene3D" id="2.30.30.850">
    <property type="match status" value="1"/>
</dbReference>
<feature type="domain" description="RNase H type-1" evidence="19">
    <location>
        <begin position="779"/>
        <end position="929"/>
    </location>
</feature>
<dbReference type="InterPro" id="IPR043128">
    <property type="entry name" value="Rev_trsase/Diguanyl_cyclase"/>
</dbReference>
<dbReference type="Pfam" id="PF17921">
    <property type="entry name" value="Integrase_H2C2"/>
    <property type="match status" value="1"/>
</dbReference>
<evidence type="ECO:0000256" key="10">
    <source>
        <dbReference type="ARBA" id="ARBA00022884"/>
    </source>
</evidence>
<dbReference type="Pfam" id="PF17919">
    <property type="entry name" value="RT_RNaseH_2"/>
    <property type="match status" value="1"/>
</dbReference>
<evidence type="ECO:0000313" key="21">
    <source>
        <dbReference type="EMBL" id="SBP60783.1"/>
    </source>
</evidence>
<comment type="similarity">
    <text evidence="1">Belongs to the beta type-B retroviral polymerase family. HERV class-II K(HML-2) pol subfamily.</text>
</comment>
<dbReference type="GO" id="GO:0003723">
    <property type="term" value="F:RNA binding"/>
    <property type="evidence" value="ECO:0007669"/>
    <property type="project" value="UniProtKB-KW"/>
</dbReference>
<dbReference type="Gene3D" id="3.30.420.10">
    <property type="entry name" value="Ribonuclease H-like superfamily/Ribonuclease H"/>
    <property type="match status" value="2"/>
</dbReference>
<evidence type="ECO:0000256" key="11">
    <source>
        <dbReference type="ARBA" id="ARBA00022908"/>
    </source>
</evidence>
<dbReference type="Pfam" id="PF00665">
    <property type="entry name" value="rve"/>
    <property type="match status" value="1"/>
</dbReference>
<organism evidence="21">
    <name type="scientific">Nothobranchius furzeri</name>
    <name type="common">Turquoise killifish</name>
    <dbReference type="NCBI Taxonomy" id="105023"/>
    <lineage>
        <taxon>Eukaryota</taxon>
        <taxon>Metazoa</taxon>
        <taxon>Chordata</taxon>
        <taxon>Craniata</taxon>
        <taxon>Vertebrata</taxon>
        <taxon>Euteleostomi</taxon>
        <taxon>Actinopterygii</taxon>
        <taxon>Neopterygii</taxon>
        <taxon>Teleostei</taxon>
        <taxon>Neoteleostei</taxon>
        <taxon>Acanthomorphata</taxon>
        <taxon>Ovalentaria</taxon>
        <taxon>Atherinomorphae</taxon>
        <taxon>Cyprinodontiformes</taxon>
        <taxon>Nothobranchiidae</taxon>
        <taxon>Nothobranchius</taxon>
    </lineage>
</organism>
<name>A0A1A8B1I1_NOTFU</name>
<evidence type="ECO:0000256" key="9">
    <source>
        <dbReference type="ARBA" id="ARBA00022842"/>
    </source>
</evidence>
<reference evidence="21" key="1">
    <citation type="submission" date="2016-05" db="EMBL/GenBank/DDBJ databases">
        <authorList>
            <person name="Lavstsen T."/>
            <person name="Jespersen J.S."/>
        </authorList>
    </citation>
    <scope>NUCLEOTIDE SEQUENCE</scope>
    <source>
        <tissue evidence="21">Brain</tissue>
    </source>
</reference>
<evidence type="ECO:0000256" key="1">
    <source>
        <dbReference type="ARBA" id="ARBA00010879"/>
    </source>
</evidence>
<dbReference type="InterPro" id="IPR002156">
    <property type="entry name" value="RNaseH_domain"/>
</dbReference>
<keyword evidence="7" id="KW-0255">Endonuclease</keyword>
<evidence type="ECO:0000256" key="7">
    <source>
        <dbReference type="ARBA" id="ARBA00022759"/>
    </source>
</evidence>
<protein>
    <recommendedName>
        <fullName evidence="3">Gag-Pol polyprotein</fullName>
        <ecNumber evidence="2">3.1.26.4</ecNumber>
    </recommendedName>
    <alternativeName>
        <fullName evidence="15">Gypsy retrotransposon integrase-like protein 1</fullName>
    </alternativeName>
</protein>
<dbReference type="InterPro" id="IPR021109">
    <property type="entry name" value="Peptidase_aspartic_dom_sf"/>
</dbReference>
<dbReference type="InterPro" id="IPR001584">
    <property type="entry name" value="Integrase_cat-core"/>
</dbReference>
<dbReference type="InterPro" id="IPR001969">
    <property type="entry name" value="Aspartic_peptidase_AS"/>
</dbReference>
<dbReference type="InterPro" id="IPR041588">
    <property type="entry name" value="Integrase_H2C2"/>
</dbReference>
<evidence type="ECO:0000256" key="12">
    <source>
        <dbReference type="ARBA" id="ARBA00022918"/>
    </source>
</evidence>
<dbReference type="Gene3D" id="3.30.70.270">
    <property type="match status" value="2"/>
</dbReference>
<keyword evidence="8" id="KW-0378">Hydrolase</keyword>
<dbReference type="SUPFAM" id="SSF53098">
    <property type="entry name" value="Ribonuclease H-like"/>
    <property type="match status" value="2"/>
</dbReference>
<evidence type="ECO:0000259" key="17">
    <source>
        <dbReference type="PROSITE" id="PS50175"/>
    </source>
</evidence>
<dbReference type="EC" id="3.1.26.4" evidence="2"/>
<evidence type="ECO:0000256" key="2">
    <source>
        <dbReference type="ARBA" id="ARBA00012180"/>
    </source>
</evidence>
<reference evidence="21" key="2">
    <citation type="submission" date="2016-06" db="EMBL/GenBank/DDBJ databases">
        <title>The genome of a short-lived fish provides insights into sex chromosome evolution and the genetic control of aging.</title>
        <authorList>
            <person name="Reichwald K."/>
            <person name="Felder M."/>
            <person name="Petzold A."/>
            <person name="Koch P."/>
            <person name="Groth M."/>
            <person name="Platzer M."/>
        </authorList>
    </citation>
    <scope>NUCLEOTIDE SEQUENCE</scope>
    <source>
        <tissue evidence="21">Brain</tissue>
    </source>
</reference>
<keyword evidence="12" id="KW-0695">RNA-directed DNA polymerase</keyword>
<sequence>MLVDTGATYSCIKSNYATHLPMSEKSVKTTGFSGAKQINPLTAPVRLAVDDSEIVIPILISDQTPVNLLGRDALCKLKTKIWCTPEGIYVDSSGINFQMTAQTEHAKVYWLGDINKPVYEMFQQWEKFIEAQIPEATVPFSDYHCTMTYDPSCSRIFEEKWDKETKDLHVRLVSQYIVIGQQGAAVNVEENPFIEKWHTVPESAPHITLMVNKGFESKDLGPMMLTATKTEWQKTDNPLIYTTKNAEMIKILCGTTMMSKPQVVTVANKKHMQGVAESETVQNELKADMLKQVPDQLWSKHDTDVGLVTSATPVQVELKPNARLPYRPQYPLKPEAEEGINATIEGLIQAGVLKETYSTCNTPILPVLKADKLKYRLVHDLRAVNEVITDFDADVPNPSTLLSNIDGEAKYFTVIDLCSAFFSIPLAKESQYLFAFTFRGRQLTYRRLPQGLKHSPHIFNQILKQSLEGIEVNSTVIQYVDDLLICARTIDDCHRDSIKVLQKLARGGHKASLTKLQYCQPQVEYLGRVISHGTVAISPEHVEGVSKAPQPQTVGQMMTFLGMTGFNSEWIENYAEKTAPLRALIKDAGSESLKSTLKWTNEAKIAFETIKQDMQTTPSLATPDYTKPFLLYVANRHDMYASAVLMQDTCSGRRKQPIAYYSAKLDNVAQGWPPCYQGLAALHYAYEKASVITMGYPVTIYTHHKISELINRGKFVLNQARCLQYMPLLTYPDVVIKRCTTTNPANSVPFEFEGEPHCCIAEVSRYTKLRPDLESTPFDQSDVTYFVDGSCFRDYLGNHAAFAVVEKVDDRFETVKAEKCNQPCSAQLAELKALTEACKLASGQVATIYTDSAYAHGVCHLFGSVWRQRGFKKTDGTPILHGKQINELISAMMLPSKLAIVKCPAHRKGNCDVIRGNNAADEAAKSASRCEEAILTPVISLEPVITPEDIILIQEKAEKSEQQCWRKRGATMDSSGLWRSHEGLIVAPVSLLTMLISESHGPDHCGRTEVLKRLNKQGYWSPYLKAMVEEVIDQCDICAENNVKKGITVPAGHIPVPEGPFKHLVIDYVDMIKSVHGKRYMLVIIDRFSRWIEAVPSKDLGSETVVKFLVREVIPRFGIPSEISSDNGPAFVEKVLKGVLQQLRIKQRLGSVYHPQSQGMVERANLTLKSKICKICACTNLNWVDALPLALMSYRMQTNRSTHLSPHEVLTGRPMPAPQLRGPHKGPSLEQLELEFKSYIKQLTSIHKAIYLQEKRKELVSSAGADGPVVPGDQVYIKVFRRKWHEPRREGPYKVVRATPTAVQVEGGSTWHHLTHCTKVKDKTQGSIVSDVTNRHDGRGKEGRAKPDNSSVLDDTRGSDGGAGGGEDGDDGRGADRRPITRAYARRLGQRRGSTP</sequence>
<dbReference type="GO" id="GO:0004523">
    <property type="term" value="F:RNA-DNA hybrid ribonuclease activity"/>
    <property type="evidence" value="ECO:0007669"/>
    <property type="project" value="UniProtKB-EC"/>
</dbReference>
<keyword evidence="10" id="KW-0694">RNA-binding</keyword>
<evidence type="ECO:0000259" key="20">
    <source>
        <dbReference type="PROSITE" id="PS50994"/>
    </source>
</evidence>
<evidence type="ECO:0000259" key="18">
    <source>
        <dbReference type="PROSITE" id="PS50878"/>
    </source>
</evidence>
<dbReference type="PANTHER" id="PTHR37984:SF5">
    <property type="entry name" value="PROTEIN NYNRIN-LIKE"/>
    <property type="match status" value="1"/>
</dbReference>
<proteinExistence type="inferred from homology"/>
<dbReference type="GO" id="GO:0015074">
    <property type="term" value="P:DNA integration"/>
    <property type="evidence" value="ECO:0007669"/>
    <property type="project" value="UniProtKB-KW"/>
</dbReference>
<dbReference type="Gene3D" id="3.10.10.10">
    <property type="entry name" value="HIV Type 1 Reverse Transcriptase, subunit A, domain 1"/>
    <property type="match status" value="1"/>
</dbReference>
<evidence type="ECO:0000256" key="8">
    <source>
        <dbReference type="ARBA" id="ARBA00022801"/>
    </source>
</evidence>
<dbReference type="Gene3D" id="1.10.340.70">
    <property type="match status" value="1"/>
</dbReference>
<dbReference type="PROSITE" id="PS00141">
    <property type="entry name" value="ASP_PROTEASE"/>
    <property type="match status" value="1"/>
</dbReference>
<dbReference type="GO" id="GO:0003964">
    <property type="term" value="F:RNA-directed DNA polymerase activity"/>
    <property type="evidence" value="ECO:0007669"/>
    <property type="project" value="UniProtKB-KW"/>
</dbReference>
<keyword evidence="11" id="KW-0229">DNA integration</keyword>
<dbReference type="GO" id="GO:0006508">
    <property type="term" value="P:proteolysis"/>
    <property type="evidence" value="ECO:0007669"/>
    <property type="project" value="InterPro"/>
</dbReference>
<dbReference type="InterPro" id="IPR043502">
    <property type="entry name" value="DNA/RNA_pol_sf"/>
</dbReference>
<feature type="region of interest" description="Disordered" evidence="16">
    <location>
        <begin position="1322"/>
        <end position="1396"/>
    </location>
</feature>
<evidence type="ECO:0000256" key="15">
    <source>
        <dbReference type="ARBA" id="ARBA00039658"/>
    </source>
</evidence>
<dbReference type="PANTHER" id="PTHR37984">
    <property type="entry name" value="PROTEIN CBG26694"/>
    <property type="match status" value="1"/>
</dbReference>
<evidence type="ECO:0000256" key="13">
    <source>
        <dbReference type="ARBA" id="ARBA00023172"/>
    </source>
</evidence>
<dbReference type="Gene3D" id="3.10.20.370">
    <property type="match status" value="1"/>
</dbReference>
<dbReference type="PROSITE" id="PS50878">
    <property type="entry name" value="RT_POL"/>
    <property type="match status" value="1"/>
</dbReference>
<evidence type="ECO:0000256" key="16">
    <source>
        <dbReference type="SAM" id="MobiDB-lite"/>
    </source>
</evidence>
<dbReference type="Pfam" id="PF00077">
    <property type="entry name" value="RVP"/>
    <property type="match status" value="1"/>
</dbReference>
<dbReference type="EMBL" id="HAEJ01001871">
    <property type="protein sequence ID" value="SBS42328.1"/>
    <property type="molecule type" value="Transcribed_RNA"/>
</dbReference>
<evidence type="ECO:0000256" key="5">
    <source>
        <dbReference type="ARBA" id="ARBA00022695"/>
    </source>
</evidence>
<keyword evidence="13" id="KW-0233">DNA recombination</keyword>
<feature type="domain" description="Peptidase A2" evidence="17">
    <location>
        <begin position="1"/>
        <end position="73"/>
    </location>
</feature>
<accession>A0A1A8B1I1</accession>
<dbReference type="InterPro" id="IPR050951">
    <property type="entry name" value="Retrovirus_Pol_polyprotein"/>
</dbReference>
<dbReference type="Pfam" id="PF00078">
    <property type="entry name" value="RVT_1"/>
    <property type="match status" value="1"/>
</dbReference>
<dbReference type="PROSITE" id="PS50994">
    <property type="entry name" value="INTEGRASE"/>
    <property type="match status" value="1"/>
</dbReference>
<dbReference type="SUPFAM" id="SSF56672">
    <property type="entry name" value="DNA/RNA polymerases"/>
    <property type="match status" value="1"/>
</dbReference>
<dbReference type="PROSITE" id="PS50879">
    <property type="entry name" value="RNASE_H_1"/>
    <property type="match status" value="1"/>
</dbReference>
<dbReference type="InterPro" id="IPR040643">
    <property type="entry name" value="MLVIN_C"/>
</dbReference>
<evidence type="ECO:0000259" key="19">
    <source>
        <dbReference type="PROSITE" id="PS50879"/>
    </source>
</evidence>
<dbReference type="InterPro" id="IPR036397">
    <property type="entry name" value="RNaseH_sf"/>
</dbReference>
<dbReference type="Pfam" id="PF18697">
    <property type="entry name" value="MLVIN_C"/>
    <property type="match status" value="1"/>
</dbReference>
<keyword evidence="5" id="KW-0548">Nucleotidyltransferase</keyword>
<dbReference type="InterPro" id="IPR000477">
    <property type="entry name" value="RT_dom"/>
</dbReference>
<evidence type="ECO:0000256" key="4">
    <source>
        <dbReference type="ARBA" id="ARBA00022679"/>
    </source>
</evidence>
<gene>
    <name evidence="21" type="primary">Nfu_g_1_024468</name>
</gene>